<dbReference type="RefSeq" id="WP_341369517.1">
    <property type="nucleotide sequence ID" value="NZ_JBBPCO010000001.1"/>
</dbReference>
<proteinExistence type="predicted"/>
<evidence type="ECO:0008006" key="3">
    <source>
        <dbReference type="Google" id="ProtNLM"/>
    </source>
</evidence>
<protein>
    <recommendedName>
        <fullName evidence="3">Pentapeptide repeat-containing protein</fullName>
    </recommendedName>
</protein>
<reference evidence="1 2" key="1">
    <citation type="submission" date="2024-04" db="EMBL/GenBank/DDBJ databases">
        <authorList>
            <person name="Abashina T."/>
            <person name="Shaikin A."/>
        </authorList>
    </citation>
    <scope>NUCLEOTIDE SEQUENCE [LARGE SCALE GENOMIC DNA]</scope>
    <source>
        <strain evidence="1 2">AAFK</strain>
    </source>
</reference>
<keyword evidence="2" id="KW-1185">Reference proteome</keyword>
<organism evidence="1 2">
    <name type="scientific">Thermithiobacillus plumbiphilus</name>
    <dbReference type="NCBI Taxonomy" id="1729899"/>
    <lineage>
        <taxon>Bacteria</taxon>
        <taxon>Pseudomonadati</taxon>
        <taxon>Pseudomonadota</taxon>
        <taxon>Acidithiobacillia</taxon>
        <taxon>Acidithiobacillales</taxon>
        <taxon>Thermithiobacillaceae</taxon>
        <taxon>Thermithiobacillus</taxon>
    </lineage>
</organism>
<dbReference type="EMBL" id="JBBPCO010000001">
    <property type="protein sequence ID" value="MEK8088455.1"/>
    <property type="molecule type" value="Genomic_DNA"/>
</dbReference>
<dbReference type="Proteomes" id="UP001446205">
    <property type="component" value="Unassembled WGS sequence"/>
</dbReference>
<name>A0ABU9D6Y3_9PROT</name>
<sequence length="78" mass="8564">MSALTIQGAKIYGAEIRIGAGEPAPSFVACSFFNCRISVDESSRETYFQNCLFHGCSHENLQTASMNCLFDDNYSLAL</sequence>
<evidence type="ECO:0000313" key="2">
    <source>
        <dbReference type="Proteomes" id="UP001446205"/>
    </source>
</evidence>
<gene>
    <name evidence="1" type="ORF">WOB96_01630</name>
</gene>
<accession>A0ABU9D6Y3</accession>
<comment type="caution">
    <text evidence="1">The sequence shown here is derived from an EMBL/GenBank/DDBJ whole genome shotgun (WGS) entry which is preliminary data.</text>
</comment>
<evidence type="ECO:0000313" key="1">
    <source>
        <dbReference type="EMBL" id="MEK8088455.1"/>
    </source>
</evidence>